<evidence type="ECO:0000256" key="5">
    <source>
        <dbReference type="ARBA" id="ARBA00022946"/>
    </source>
</evidence>
<dbReference type="NCBIfam" id="TIGR01692">
    <property type="entry name" value="HIBADH"/>
    <property type="match status" value="1"/>
</dbReference>
<evidence type="ECO:0000256" key="7">
    <source>
        <dbReference type="ARBA" id="ARBA00023027"/>
    </source>
</evidence>
<keyword evidence="4 11" id="KW-0101">Branched-chain amino acid catabolism</keyword>
<dbReference type="InterPro" id="IPR002204">
    <property type="entry name" value="3-OH-isobutyrate_DH-rel_CS"/>
</dbReference>
<dbReference type="Gene3D" id="1.10.1040.10">
    <property type="entry name" value="N-(1-d-carboxylethyl)-l-norvaline Dehydrogenase, domain 2"/>
    <property type="match status" value="1"/>
</dbReference>
<dbReference type="FunFam" id="1.10.1040.10:FF:000006">
    <property type="entry name" value="3-hydroxyisobutyrate dehydrogenase"/>
    <property type="match status" value="1"/>
</dbReference>
<dbReference type="SUPFAM" id="SSF48179">
    <property type="entry name" value="6-phosphogluconate dehydrogenase C-terminal domain-like"/>
    <property type="match status" value="1"/>
</dbReference>
<sequence>MSLLQNISRLSLRTVHVRHFSVTNASKSNIGFIGLGNMGNHMAKNLMKKGESIVVFDISKESVNSLTTDGEKINNLLRAQAASSPSEVAANCEKIITMLPSNPHVKEVYTGNNGILSGVKKGSLLLDSSTIDPAVSRHVGEQCQAKGASYMDCPVSGGVNAARDGILTFMVGGDSAKFEEAKSILEKMGKNIIQCGELGTGNSAKICNNMLLAISMIGTSETMNLGVKLGLKPELLAQILNMSTGRCWSSELYNPYPGILPNVPSSNDYQGGFGSALMRKDLGLSQDAASATKSATPLGKKAFEIYSEMSDKGFGQKDFSSALKFIQDVLEKQ</sequence>
<feature type="domain" description="3-hydroxyisobutyrate dehydrogenase-like NAD-binding" evidence="13">
    <location>
        <begin position="199"/>
        <end position="325"/>
    </location>
</feature>
<dbReference type="InterPro" id="IPR015815">
    <property type="entry name" value="HIBADH-related"/>
</dbReference>
<dbReference type="InterPro" id="IPR008927">
    <property type="entry name" value="6-PGluconate_DH-like_C_sf"/>
</dbReference>
<dbReference type="OrthoDB" id="435038at2759"/>
<keyword evidence="5" id="KW-0809">Transit peptide</keyword>
<dbReference type="GO" id="GO:0050661">
    <property type="term" value="F:NADP binding"/>
    <property type="evidence" value="ECO:0007669"/>
    <property type="project" value="InterPro"/>
</dbReference>
<evidence type="ECO:0000313" key="14">
    <source>
        <dbReference type="EMBL" id="CAD5112842.1"/>
    </source>
</evidence>
<dbReference type="FunFam" id="3.40.50.720:FF:000119">
    <property type="entry name" value="3-hydroxyisobutyrate dehydrogenase"/>
    <property type="match status" value="1"/>
</dbReference>
<comment type="similarity">
    <text evidence="3">Belongs to the HIBADH-related family. 3-hydroxyisobutyrate dehydrogenase subfamily.</text>
</comment>
<accession>A0A7I8VBX5</accession>
<dbReference type="EMBL" id="CAJFCJ010000003">
    <property type="protein sequence ID" value="CAD5112842.1"/>
    <property type="molecule type" value="Genomic_DNA"/>
</dbReference>
<dbReference type="Pfam" id="PF03446">
    <property type="entry name" value="NAD_binding_2"/>
    <property type="match status" value="1"/>
</dbReference>
<evidence type="ECO:0000256" key="11">
    <source>
        <dbReference type="RuleBase" id="RU910714"/>
    </source>
</evidence>
<dbReference type="PANTHER" id="PTHR22981:SF7">
    <property type="entry name" value="3-HYDROXYISOBUTYRATE DEHYDROGENASE, MITOCHONDRIAL"/>
    <property type="match status" value="1"/>
</dbReference>
<dbReference type="EC" id="1.1.1.31" evidence="11"/>
<evidence type="ECO:0000256" key="6">
    <source>
        <dbReference type="ARBA" id="ARBA00023002"/>
    </source>
</evidence>
<proteinExistence type="inferred from homology"/>
<evidence type="ECO:0000313" key="15">
    <source>
        <dbReference type="Proteomes" id="UP000549394"/>
    </source>
</evidence>
<evidence type="ECO:0000256" key="1">
    <source>
        <dbReference type="ARBA" id="ARBA00004173"/>
    </source>
</evidence>
<feature type="domain" description="6-phosphogluconate dehydrogenase NADP-binding" evidence="12">
    <location>
        <begin position="29"/>
        <end position="196"/>
    </location>
</feature>
<evidence type="ECO:0000259" key="12">
    <source>
        <dbReference type="Pfam" id="PF03446"/>
    </source>
</evidence>
<feature type="active site" evidence="10">
    <location>
        <position position="205"/>
    </location>
</feature>
<comment type="caution">
    <text evidence="14">The sequence shown here is derived from an EMBL/GenBank/DDBJ whole genome shotgun (WGS) entry which is preliminary data.</text>
</comment>
<dbReference type="GO" id="GO:0006574">
    <property type="term" value="P:L-valine catabolic process"/>
    <property type="evidence" value="ECO:0007669"/>
    <property type="project" value="UniProtKB-UniPathway"/>
</dbReference>
<name>A0A7I8VBX5_9ANNE</name>
<keyword evidence="6 11" id="KW-0560">Oxidoreductase</keyword>
<evidence type="ECO:0000256" key="10">
    <source>
        <dbReference type="PIRSR" id="PIRSR000103-1"/>
    </source>
</evidence>
<comment type="catalytic activity">
    <reaction evidence="9 11">
        <text>3-hydroxy-2-methylpropanoate + NAD(+) = 2-methyl-3-oxopropanoate + NADH + H(+)</text>
        <dbReference type="Rhea" id="RHEA:17681"/>
        <dbReference type="ChEBI" id="CHEBI:11805"/>
        <dbReference type="ChEBI" id="CHEBI:15378"/>
        <dbReference type="ChEBI" id="CHEBI:57540"/>
        <dbReference type="ChEBI" id="CHEBI:57700"/>
        <dbReference type="ChEBI" id="CHEBI:57945"/>
        <dbReference type="EC" id="1.1.1.31"/>
    </reaction>
</comment>
<evidence type="ECO:0000256" key="3">
    <source>
        <dbReference type="ARBA" id="ARBA00006013"/>
    </source>
</evidence>
<evidence type="ECO:0000256" key="2">
    <source>
        <dbReference type="ARBA" id="ARBA00005109"/>
    </source>
</evidence>
<dbReference type="GO" id="GO:0005739">
    <property type="term" value="C:mitochondrion"/>
    <property type="evidence" value="ECO:0007669"/>
    <property type="project" value="UniProtKB-SubCell"/>
</dbReference>
<dbReference type="SUPFAM" id="SSF51735">
    <property type="entry name" value="NAD(P)-binding Rossmann-fold domains"/>
    <property type="match status" value="1"/>
</dbReference>
<dbReference type="Gene3D" id="3.40.50.720">
    <property type="entry name" value="NAD(P)-binding Rossmann-like Domain"/>
    <property type="match status" value="1"/>
</dbReference>
<dbReference type="PANTHER" id="PTHR22981">
    <property type="entry name" value="3-HYDROXYISOBUTYRATE DEHYDROGENASE-RELATED"/>
    <property type="match status" value="1"/>
</dbReference>
<protein>
    <recommendedName>
        <fullName evidence="11">3-hydroxyisobutyrate dehydrogenase</fullName>
        <shortName evidence="11">HIBADH</shortName>
        <ecNumber evidence="11">1.1.1.31</ecNumber>
    </recommendedName>
</protein>
<dbReference type="InterPro" id="IPR036291">
    <property type="entry name" value="NAD(P)-bd_dom_sf"/>
</dbReference>
<keyword evidence="7 11" id="KW-0520">NAD</keyword>
<dbReference type="InterPro" id="IPR006115">
    <property type="entry name" value="6PGDH_NADP-bd"/>
</dbReference>
<evidence type="ECO:0000256" key="4">
    <source>
        <dbReference type="ARBA" id="ARBA00022456"/>
    </source>
</evidence>
<dbReference type="InterPro" id="IPR011548">
    <property type="entry name" value="HIBADH"/>
</dbReference>
<comment type="pathway">
    <text evidence="2 11">Amino-acid degradation; L-valine degradation.</text>
</comment>
<gene>
    <name evidence="14" type="ORF">DGYR_LOCUS1912</name>
</gene>
<dbReference type="PIRSF" id="PIRSF000103">
    <property type="entry name" value="HIBADH"/>
    <property type="match status" value="1"/>
</dbReference>
<keyword evidence="8" id="KW-0496">Mitochondrion</keyword>
<keyword evidence="15" id="KW-1185">Reference proteome</keyword>
<dbReference type="AlphaFoldDB" id="A0A7I8VBX5"/>
<dbReference type="GO" id="GO:0051287">
    <property type="term" value="F:NAD binding"/>
    <property type="evidence" value="ECO:0007669"/>
    <property type="project" value="InterPro"/>
</dbReference>
<reference evidence="14 15" key="1">
    <citation type="submission" date="2020-08" db="EMBL/GenBank/DDBJ databases">
        <authorList>
            <person name="Hejnol A."/>
        </authorList>
    </citation>
    <scope>NUCLEOTIDE SEQUENCE [LARGE SCALE GENOMIC DNA]</scope>
</reference>
<dbReference type="UniPathway" id="UPA00362"/>
<dbReference type="GO" id="GO:0008442">
    <property type="term" value="F:3-hydroxyisobutyrate dehydrogenase activity"/>
    <property type="evidence" value="ECO:0007669"/>
    <property type="project" value="UniProtKB-EC"/>
</dbReference>
<evidence type="ECO:0000256" key="9">
    <source>
        <dbReference type="ARBA" id="ARBA00049197"/>
    </source>
</evidence>
<dbReference type="InterPro" id="IPR029154">
    <property type="entry name" value="HIBADH-like_NADP-bd"/>
</dbReference>
<dbReference type="InterPro" id="IPR013328">
    <property type="entry name" value="6PGD_dom2"/>
</dbReference>
<evidence type="ECO:0000256" key="8">
    <source>
        <dbReference type="ARBA" id="ARBA00023128"/>
    </source>
</evidence>
<dbReference type="Pfam" id="PF14833">
    <property type="entry name" value="NAD_binding_11"/>
    <property type="match status" value="1"/>
</dbReference>
<dbReference type="Proteomes" id="UP000549394">
    <property type="component" value="Unassembled WGS sequence"/>
</dbReference>
<organism evidence="14 15">
    <name type="scientific">Dimorphilus gyrociliatus</name>
    <dbReference type="NCBI Taxonomy" id="2664684"/>
    <lineage>
        <taxon>Eukaryota</taxon>
        <taxon>Metazoa</taxon>
        <taxon>Spiralia</taxon>
        <taxon>Lophotrochozoa</taxon>
        <taxon>Annelida</taxon>
        <taxon>Polychaeta</taxon>
        <taxon>Polychaeta incertae sedis</taxon>
        <taxon>Dinophilidae</taxon>
        <taxon>Dimorphilus</taxon>
    </lineage>
</organism>
<comment type="subcellular location">
    <subcellularLocation>
        <location evidence="1">Mitochondrion</location>
    </subcellularLocation>
</comment>
<dbReference type="PROSITE" id="PS00895">
    <property type="entry name" value="3_HYDROXYISOBUT_DH"/>
    <property type="match status" value="1"/>
</dbReference>
<evidence type="ECO:0000259" key="13">
    <source>
        <dbReference type="Pfam" id="PF14833"/>
    </source>
</evidence>